<comment type="subcellular location">
    <subcellularLocation>
        <location evidence="1">Membrane</location>
        <topology evidence="1">Multi-pass membrane protein</topology>
    </subcellularLocation>
</comment>
<feature type="region of interest" description="Disordered" evidence="5">
    <location>
        <begin position="345"/>
        <end position="389"/>
    </location>
</feature>
<name>A0AAJ8JNK2_9TREE</name>
<dbReference type="EMBL" id="CP143784">
    <property type="protein sequence ID" value="WVN85506.1"/>
    <property type="molecule type" value="Genomic_DNA"/>
</dbReference>
<keyword evidence="3 6" id="KW-1133">Transmembrane helix</keyword>
<dbReference type="AlphaFoldDB" id="A0AAJ8JNK2"/>
<keyword evidence="8" id="KW-1185">Reference proteome</keyword>
<dbReference type="KEGG" id="cdep:91084867"/>
<protein>
    <recommendedName>
        <fullName evidence="9">Organic solute transporter Ostalpha-domain-containing protein</fullName>
    </recommendedName>
</protein>
<feature type="transmembrane region" description="Helical" evidence="6">
    <location>
        <begin position="274"/>
        <end position="295"/>
    </location>
</feature>
<dbReference type="RefSeq" id="XP_066066206.1">
    <property type="nucleotide sequence ID" value="XM_066210109.1"/>
</dbReference>
<reference evidence="7" key="1">
    <citation type="submission" date="2016-06" db="EMBL/GenBank/DDBJ databases">
        <authorList>
            <person name="Cuomo C."/>
            <person name="Litvintseva A."/>
            <person name="Heitman J."/>
            <person name="Chen Y."/>
            <person name="Sun S."/>
            <person name="Springer D."/>
            <person name="Dromer F."/>
            <person name="Young S."/>
            <person name="Zeng Q."/>
            <person name="Chapman S."/>
            <person name="Gujja S."/>
            <person name="Saif S."/>
            <person name="Birren B."/>
        </authorList>
    </citation>
    <scope>NUCLEOTIDE SEQUENCE</scope>
    <source>
        <strain evidence="7">CBS 7841</strain>
    </source>
</reference>
<evidence type="ECO:0000313" key="8">
    <source>
        <dbReference type="Proteomes" id="UP000094043"/>
    </source>
</evidence>
<dbReference type="GeneID" id="91084867"/>
<gene>
    <name evidence="7" type="ORF">L203_100652</name>
</gene>
<dbReference type="GO" id="GO:0016020">
    <property type="term" value="C:membrane"/>
    <property type="evidence" value="ECO:0007669"/>
    <property type="project" value="UniProtKB-SubCell"/>
</dbReference>
<feature type="transmembrane region" description="Helical" evidence="6">
    <location>
        <begin position="67"/>
        <end position="88"/>
    </location>
</feature>
<evidence type="ECO:0008006" key="9">
    <source>
        <dbReference type="Google" id="ProtNLM"/>
    </source>
</evidence>
<dbReference type="SMART" id="SM01417">
    <property type="entry name" value="Solute_trans_a"/>
    <property type="match status" value="1"/>
</dbReference>
<evidence type="ECO:0000256" key="6">
    <source>
        <dbReference type="SAM" id="Phobius"/>
    </source>
</evidence>
<sequence length="389" mass="44642">MSCPLYNSTSIQAVDNEFWSSDGIHWDAHRIGWAVAGGCAITTTLITLFSLTMHARRYQYPPAQKQVMRILLMPAIYAIVSFFSYRYYREYEYYYLAQTAYEAITLSAFLILLAKLVLMRTGGEKIGLFLRDKKKRRLPFPFLCWRFNPSKPYVWHALIFSVMQFVVLRPLISIAGMICEYCRVLCPGVFSPHYATVYLEAINFVSISIALYGLIVFYVLCKENLNGMKPLNKFLAIKLIVFFAVYQNFLFSALKTHGVIKGTALWTAANVASGLSALCTTGEMVIFSIYMSWAYSWTDYTDLKRNTKRGEINFKPYRQAIWDTINILDFVGETHRAFKFFAKSPEEKKAEKTNSEQSNNAEVGEEQDDTNSKEVIPEPQYVAKQSPHT</sequence>
<feature type="transmembrane region" description="Helical" evidence="6">
    <location>
        <begin position="153"/>
        <end position="178"/>
    </location>
</feature>
<evidence type="ECO:0000256" key="5">
    <source>
        <dbReference type="SAM" id="MobiDB-lite"/>
    </source>
</evidence>
<evidence type="ECO:0000313" key="7">
    <source>
        <dbReference type="EMBL" id="WVN85506.1"/>
    </source>
</evidence>
<organism evidence="7 8">
    <name type="scientific">Cryptococcus depauperatus CBS 7841</name>
    <dbReference type="NCBI Taxonomy" id="1295531"/>
    <lineage>
        <taxon>Eukaryota</taxon>
        <taxon>Fungi</taxon>
        <taxon>Dikarya</taxon>
        <taxon>Basidiomycota</taxon>
        <taxon>Agaricomycotina</taxon>
        <taxon>Tremellomycetes</taxon>
        <taxon>Tremellales</taxon>
        <taxon>Cryptococcaceae</taxon>
        <taxon>Cryptococcus</taxon>
    </lineage>
</organism>
<dbReference type="Pfam" id="PF03619">
    <property type="entry name" value="Solute_trans_a"/>
    <property type="match status" value="1"/>
</dbReference>
<dbReference type="PANTHER" id="PTHR23423">
    <property type="entry name" value="ORGANIC SOLUTE TRANSPORTER-RELATED"/>
    <property type="match status" value="1"/>
</dbReference>
<keyword evidence="2 6" id="KW-0812">Transmembrane</keyword>
<proteinExistence type="predicted"/>
<evidence type="ECO:0000256" key="1">
    <source>
        <dbReference type="ARBA" id="ARBA00004141"/>
    </source>
</evidence>
<dbReference type="InterPro" id="IPR005178">
    <property type="entry name" value="Ostalpha/TMEM184C"/>
</dbReference>
<feature type="compositionally biased region" description="Basic and acidic residues" evidence="5">
    <location>
        <begin position="345"/>
        <end position="354"/>
    </location>
</feature>
<reference evidence="7" key="2">
    <citation type="journal article" date="2022" name="Elife">
        <title>Obligate sexual reproduction of a homothallic fungus closely related to the Cryptococcus pathogenic species complex.</title>
        <authorList>
            <person name="Passer A.R."/>
            <person name="Clancey S.A."/>
            <person name="Shea T."/>
            <person name="David-Palma M."/>
            <person name="Averette A.F."/>
            <person name="Boekhout T."/>
            <person name="Porcel B.M."/>
            <person name="Nowrousian M."/>
            <person name="Cuomo C.A."/>
            <person name="Sun S."/>
            <person name="Heitman J."/>
            <person name="Coelho M.A."/>
        </authorList>
    </citation>
    <scope>NUCLEOTIDE SEQUENCE</scope>
    <source>
        <strain evidence="7">CBS 7841</strain>
    </source>
</reference>
<feature type="transmembrane region" description="Helical" evidence="6">
    <location>
        <begin position="31"/>
        <end position="55"/>
    </location>
</feature>
<feature type="transmembrane region" description="Helical" evidence="6">
    <location>
        <begin position="198"/>
        <end position="221"/>
    </location>
</feature>
<dbReference type="Proteomes" id="UP000094043">
    <property type="component" value="Chromosome 1"/>
</dbReference>
<accession>A0AAJ8JNK2</accession>
<keyword evidence="4 6" id="KW-0472">Membrane</keyword>
<feature type="transmembrane region" description="Helical" evidence="6">
    <location>
        <begin position="233"/>
        <end position="254"/>
    </location>
</feature>
<feature type="transmembrane region" description="Helical" evidence="6">
    <location>
        <begin position="100"/>
        <end position="118"/>
    </location>
</feature>
<evidence type="ECO:0000256" key="3">
    <source>
        <dbReference type="ARBA" id="ARBA00022989"/>
    </source>
</evidence>
<reference evidence="7" key="3">
    <citation type="submission" date="2024-01" db="EMBL/GenBank/DDBJ databases">
        <authorList>
            <person name="Coelho M.A."/>
            <person name="David-Palma M."/>
            <person name="Shea T."/>
            <person name="Sun S."/>
            <person name="Cuomo C.A."/>
            <person name="Heitman J."/>
        </authorList>
    </citation>
    <scope>NUCLEOTIDE SEQUENCE</scope>
    <source>
        <strain evidence="7">CBS 7841</strain>
    </source>
</reference>
<evidence type="ECO:0000256" key="4">
    <source>
        <dbReference type="ARBA" id="ARBA00023136"/>
    </source>
</evidence>
<evidence type="ECO:0000256" key="2">
    <source>
        <dbReference type="ARBA" id="ARBA00022692"/>
    </source>
</evidence>